<evidence type="ECO:0000313" key="5">
    <source>
        <dbReference type="EMBL" id="QCI86497.1"/>
    </source>
</evidence>
<accession>A0A4D7CW35</accession>
<keyword evidence="2" id="KW-0805">Transcription regulation</keyword>
<dbReference type="PANTHER" id="PTHR30185:SF12">
    <property type="entry name" value="TRANSCRIPTIONAL REGULATOR MANR"/>
    <property type="match status" value="1"/>
</dbReference>
<evidence type="ECO:0000256" key="1">
    <source>
        <dbReference type="ARBA" id="ARBA00022737"/>
    </source>
</evidence>
<dbReference type="EMBL" id="CP039712">
    <property type="protein sequence ID" value="QCI86497.1"/>
    <property type="molecule type" value="Genomic_DNA"/>
</dbReference>
<dbReference type="Pfam" id="PF00874">
    <property type="entry name" value="PRD"/>
    <property type="match status" value="1"/>
</dbReference>
<dbReference type="PROSITE" id="PS51094">
    <property type="entry name" value="PTS_EIIA_TYPE_2"/>
    <property type="match status" value="1"/>
</dbReference>
<evidence type="ECO:0000256" key="3">
    <source>
        <dbReference type="ARBA" id="ARBA00023159"/>
    </source>
</evidence>
<dbReference type="SUPFAM" id="SSF63520">
    <property type="entry name" value="PTS-regulatory domain, PRD"/>
    <property type="match status" value="2"/>
</dbReference>
<dbReference type="Proteomes" id="UP000298615">
    <property type="component" value="Chromosome"/>
</dbReference>
<dbReference type="InterPro" id="IPR050661">
    <property type="entry name" value="BglG_antiterminators"/>
</dbReference>
<proteinExistence type="predicted"/>
<dbReference type="KEGG" id="vao:FA707_05720"/>
<dbReference type="PANTHER" id="PTHR30185">
    <property type="entry name" value="CRYPTIC BETA-GLUCOSIDE BGL OPERON ANTITERMINATOR"/>
    <property type="match status" value="1"/>
</dbReference>
<dbReference type="PROSITE" id="PS51372">
    <property type="entry name" value="PRD_2"/>
    <property type="match status" value="2"/>
</dbReference>
<keyword evidence="4" id="KW-0804">Transcription</keyword>
<dbReference type="Gene3D" id="3.40.930.10">
    <property type="entry name" value="Mannitol-specific EII, Chain A"/>
    <property type="match status" value="1"/>
</dbReference>
<evidence type="ECO:0000256" key="2">
    <source>
        <dbReference type="ARBA" id="ARBA00023015"/>
    </source>
</evidence>
<dbReference type="OrthoDB" id="3710983at2"/>
<dbReference type="Pfam" id="PF05043">
    <property type="entry name" value="Mga"/>
    <property type="match status" value="1"/>
</dbReference>
<dbReference type="InterPro" id="IPR002178">
    <property type="entry name" value="PTS_EIIA_type-2_dom"/>
</dbReference>
<dbReference type="Gene3D" id="1.10.10.10">
    <property type="entry name" value="Winged helix-like DNA-binding domain superfamily/Winged helix DNA-binding domain"/>
    <property type="match status" value="1"/>
</dbReference>
<dbReference type="InterPro" id="IPR016152">
    <property type="entry name" value="PTrfase/Anion_transptr"/>
</dbReference>
<keyword evidence="6" id="KW-1185">Reference proteome</keyword>
<dbReference type="Pfam" id="PF00359">
    <property type="entry name" value="PTS_EIIA_2"/>
    <property type="match status" value="1"/>
</dbReference>
<reference evidence="5 6" key="1">
    <citation type="submission" date="2019-04" db="EMBL/GenBank/DDBJ databases">
        <title>Vagococcus sp. nov., isolated from faeces of yaks (Bos grunniens).</title>
        <authorList>
            <person name="Ge Y."/>
        </authorList>
    </citation>
    <scope>NUCLEOTIDE SEQUENCE [LARGE SCALE GENOMIC DNA]</scope>
    <source>
        <strain evidence="5 6">MN-17</strain>
    </source>
</reference>
<name>A0A4D7CW35_9ENTE</name>
<keyword evidence="1" id="KW-0677">Repeat</keyword>
<organism evidence="5 6">
    <name type="scientific">Vagococcus zengguangii</name>
    <dbReference type="NCBI Taxonomy" id="2571750"/>
    <lineage>
        <taxon>Bacteria</taxon>
        <taxon>Bacillati</taxon>
        <taxon>Bacillota</taxon>
        <taxon>Bacilli</taxon>
        <taxon>Lactobacillales</taxon>
        <taxon>Enterococcaceae</taxon>
        <taxon>Vagococcus</taxon>
    </lineage>
</organism>
<dbReference type="InterPro" id="IPR036634">
    <property type="entry name" value="PRD_sf"/>
</dbReference>
<dbReference type="AlphaFoldDB" id="A0A4D7CW35"/>
<dbReference type="GO" id="GO:0006355">
    <property type="term" value="P:regulation of DNA-templated transcription"/>
    <property type="evidence" value="ECO:0007669"/>
    <property type="project" value="InterPro"/>
</dbReference>
<dbReference type="Gene3D" id="1.10.1790.10">
    <property type="entry name" value="PRD domain"/>
    <property type="match status" value="1"/>
</dbReference>
<gene>
    <name evidence="5" type="ORF">FA707_05720</name>
</gene>
<dbReference type="SUPFAM" id="SSF55804">
    <property type="entry name" value="Phoshotransferase/anion transport protein"/>
    <property type="match status" value="1"/>
</dbReference>
<evidence type="ECO:0000313" key="6">
    <source>
        <dbReference type="Proteomes" id="UP000298615"/>
    </source>
</evidence>
<dbReference type="InterPro" id="IPR036388">
    <property type="entry name" value="WH-like_DNA-bd_sf"/>
</dbReference>
<protein>
    <submittedName>
        <fullName evidence="5">PRD domain-containing protein</fullName>
    </submittedName>
</protein>
<dbReference type="InterPro" id="IPR011608">
    <property type="entry name" value="PRD"/>
</dbReference>
<evidence type="ECO:0000256" key="4">
    <source>
        <dbReference type="ARBA" id="ARBA00023163"/>
    </source>
</evidence>
<dbReference type="InterPro" id="IPR007737">
    <property type="entry name" value="Mga_HTH"/>
</dbReference>
<keyword evidence="3" id="KW-0010">Activator</keyword>
<sequence>MLKVKEYQLIEELGKQDLPISSVILSDKLCVSTRTIRNYVSRINQHFKHNVIVSSSKGYLLKKEFYEEIAFYYSDYAAHNFEQRRKNLIKQFLLATDGLEWDDLLNEYNVSETTLKNDLKSIRLFFLENGLSILHRNRHFAISGDERIIRNLIKDIFIMADYDVTSSFFKNQDLLTDEEISFIYRLVETKLQYYNVMISKFVMSNIILYLVIMIKRLQQAAYLPKKEKIVLSKDKMEYLIAQEIIETLAHRYQFDPREEEITELRTMFVGNITSYQGVKQVNQVVDKEFQKVIEFILEEVNAVYGFDLQAKGFKNKLTMHLHQMIERVREGIVINNPLLSLKNTRDIMLNNLGLLVGKIVQDKLGIKIPEEEMVYISAHFGIYFEEEIEELPVTIGIISPSFSYNHLENKLIRKLEQFYGERIVVNEFVMDYCDINRSLVSDLVISTISYQGVDNQEVVTLSPYFTDVDIQKIEKNILAVKLKRKTEAYQRFTTNFIKEELFQLNMKTTSREDLLESMTKKLVNSQIVSDDYLNDVLEKESLSSSKLGEFAIPHALNRKANQSTISVWYDTQSQGLKWGDEGRVKLVLLLTITKEDQDELNDYLQLLLNILSDPQKVQELLLQESFSYFIDKVNEFIQVEVETQY</sequence>